<comment type="caution">
    <text evidence="2">The sequence shown here is derived from an EMBL/GenBank/DDBJ whole genome shotgun (WGS) entry which is preliminary data.</text>
</comment>
<proteinExistence type="predicted"/>
<organism evidence="2 3">
    <name type="scientific">Petrolisthes cinctipes</name>
    <name type="common">Flat porcelain crab</name>
    <dbReference type="NCBI Taxonomy" id="88211"/>
    <lineage>
        <taxon>Eukaryota</taxon>
        <taxon>Metazoa</taxon>
        <taxon>Ecdysozoa</taxon>
        <taxon>Arthropoda</taxon>
        <taxon>Crustacea</taxon>
        <taxon>Multicrustacea</taxon>
        <taxon>Malacostraca</taxon>
        <taxon>Eumalacostraca</taxon>
        <taxon>Eucarida</taxon>
        <taxon>Decapoda</taxon>
        <taxon>Pleocyemata</taxon>
        <taxon>Anomura</taxon>
        <taxon>Galatheoidea</taxon>
        <taxon>Porcellanidae</taxon>
        <taxon>Petrolisthes</taxon>
    </lineage>
</organism>
<dbReference type="Proteomes" id="UP001286313">
    <property type="component" value="Unassembled WGS sequence"/>
</dbReference>
<feature type="compositionally biased region" description="Pro residues" evidence="1">
    <location>
        <begin position="8"/>
        <end position="27"/>
    </location>
</feature>
<protein>
    <submittedName>
        <fullName evidence="2">Uncharacterized protein</fullName>
    </submittedName>
</protein>
<feature type="region of interest" description="Disordered" evidence="1">
    <location>
        <begin position="1"/>
        <end position="55"/>
    </location>
</feature>
<evidence type="ECO:0000256" key="1">
    <source>
        <dbReference type="SAM" id="MobiDB-lite"/>
    </source>
</evidence>
<evidence type="ECO:0000313" key="3">
    <source>
        <dbReference type="Proteomes" id="UP001286313"/>
    </source>
</evidence>
<dbReference type="EMBL" id="JAWQEG010009250">
    <property type="protein sequence ID" value="KAK3848960.1"/>
    <property type="molecule type" value="Genomic_DNA"/>
</dbReference>
<feature type="compositionally biased region" description="Low complexity" evidence="1">
    <location>
        <begin position="28"/>
        <end position="45"/>
    </location>
</feature>
<name>A0AAE1BEH2_PETCI</name>
<accession>A0AAE1BEH2</accession>
<sequence length="115" mass="12388">MRLIVLSPPHPLLPHPSPLLPRTPLPPSFLTLHLSPPSSNTSTPSSSPPPLLPRIPLPPTLLSPLLLSSPLTPPFSNTSTPLLPHPSPLPSFLEYLYPLLPSSPHLSSVPHQHHP</sequence>
<evidence type="ECO:0000313" key="2">
    <source>
        <dbReference type="EMBL" id="KAK3848960.1"/>
    </source>
</evidence>
<gene>
    <name evidence="2" type="ORF">Pcinc_044270</name>
</gene>
<keyword evidence="3" id="KW-1185">Reference proteome</keyword>
<reference evidence="2" key="1">
    <citation type="submission" date="2023-10" db="EMBL/GenBank/DDBJ databases">
        <title>Genome assemblies of two species of porcelain crab, Petrolisthes cinctipes and Petrolisthes manimaculis (Anomura: Porcellanidae).</title>
        <authorList>
            <person name="Angst P."/>
        </authorList>
    </citation>
    <scope>NUCLEOTIDE SEQUENCE</scope>
    <source>
        <strain evidence="2">PB745_01</strain>
        <tissue evidence="2">Gill</tissue>
    </source>
</reference>
<feature type="compositionally biased region" description="Pro residues" evidence="1">
    <location>
        <begin position="46"/>
        <end position="55"/>
    </location>
</feature>
<dbReference type="AlphaFoldDB" id="A0AAE1BEH2"/>